<organism evidence="4 5">
    <name type="scientific">Corallincola spongiicola</name>
    <dbReference type="NCBI Taxonomy" id="2520508"/>
    <lineage>
        <taxon>Bacteria</taxon>
        <taxon>Pseudomonadati</taxon>
        <taxon>Pseudomonadota</taxon>
        <taxon>Gammaproteobacteria</taxon>
        <taxon>Alteromonadales</taxon>
        <taxon>Psychromonadaceae</taxon>
        <taxon>Corallincola</taxon>
    </lineage>
</organism>
<dbReference type="RefSeq" id="WP_130567757.1">
    <property type="nucleotide sequence ID" value="NZ_SHLY01000007.1"/>
</dbReference>
<evidence type="ECO:0000256" key="1">
    <source>
        <dbReference type="SAM" id="Phobius"/>
    </source>
</evidence>
<dbReference type="Pfam" id="PF07589">
    <property type="entry name" value="PEP-CTERM"/>
    <property type="match status" value="1"/>
</dbReference>
<evidence type="ECO:0000313" key="5">
    <source>
        <dbReference type="Proteomes" id="UP000292544"/>
    </source>
</evidence>
<sequence>MLRIKQLSVKTLIFLTSLLLAQTANAGVIVDLIGDKDGFGIGVQDGEGFSYSDVGPGDGDGTDVWRNGDYIFSHTFDLTSFGSIVDATLEIFTGGQGLNGQSTVYLDGVNVGLLTDGDDTGPEYNYATLDIFQLTDFAALLDNAAEIRIDTVSSGDGWVLDYSELTIYTADAQVPAPASVLLLGLAALGFVGYRRN</sequence>
<keyword evidence="5" id="KW-1185">Reference proteome</keyword>
<dbReference type="InterPro" id="IPR013424">
    <property type="entry name" value="Ice-binding_C"/>
</dbReference>
<dbReference type="EMBL" id="SHLY01000007">
    <property type="protein sequence ID" value="TAA41874.1"/>
    <property type="molecule type" value="Genomic_DNA"/>
</dbReference>
<gene>
    <name evidence="4" type="ORF">EXY25_16720</name>
</gene>
<feature type="signal peptide" evidence="2">
    <location>
        <begin position="1"/>
        <end position="26"/>
    </location>
</feature>
<keyword evidence="1" id="KW-0472">Membrane</keyword>
<dbReference type="Proteomes" id="UP000292544">
    <property type="component" value="Unassembled WGS sequence"/>
</dbReference>
<dbReference type="NCBIfam" id="TIGR02595">
    <property type="entry name" value="PEP_CTERM"/>
    <property type="match status" value="1"/>
</dbReference>
<keyword evidence="1" id="KW-0812">Transmembrane</keyword>
<name>A0ABY1WLU5_9GAMM</name>
<comment type="caution">
    <text evidence="4">The sequence shown here is derived from an EMBL/GenBank/DDBJ whole genome shotgun (WGS) entry which is preliminary data.</text>
</comment>
<proteinExistence type="predicted"/>
<feature type="domain" description="Ice-binding protein C-terminal" evidence="3">
    <location>
        <begin position="173"/>
        <end position="195"/>
    </location>
</feature>
<reference evidence="5" key="1">
    <citation type="submission" date="2019-02" db="EMBL/GenBank/DDBJ databases">
        <title>Draft genome sequence of Muricauda sp. 176CP4-71.</title>
        <authorList>
            <person name="Park J.-S."/>
        </authorList>
    </citation>
    <scope>NUCLEOTIDE SEQUENCE [LARGE SCALE GENOMIC DNA]</scope>
    <source>
        <strain evidence="5">176GS2-150</strain>
    </source>
</reference>
<protein>
    <submittedName>
        <fullName evidence="4">PEP-CTERM sorting domain-containing protein</fullName>
    </submittedName>
</protein>
<keyword evidence="2" id="KW-0732">Signal</keyword>
<accession>A0ABY1WLU5</accession>
<feature type="transmembrane region" description="Helical" evidence="1">
    <location>
        <begin position="174"/>
        <end position="193"/>
    </location>
</feature>
<feature type="chain" id="PRO_5045974358" evidence="2">
    <location>
        <begin position="27"/>
        <end position="196"/>
    </location>
</feature>
<evidence type="ECO:0000313" key="4">
    <source>
        <dbReference type="EMBL" id="TAA41874.1"/>
    </source>
</evidence>
<keyword evidence="1" id="KW-1133">Transmembrane helix</keyword>
<evidence type="ECO:0000259" key="3">
    <source>
        <dbReference type="Pfam" id="PF07589"/>
    </source>
</evidence>
<evidence type="ECO:0000256" key="2">
    <source>
        <dbReference type="SAM" id="SignalP"/>
    </source>
</evidence>